<dbReference type="Proteomes" id="UP000002051">
    <property type="component" value="Chromosome 5"/>
</dbReference>
<reference evidence="3 5" key="2">
    <citation type="journal article" date="2014" name="BMC Genomics">
        <title>An improved genome release (version Mt4.0) for the model legume Medicago truncatula.</title>
        <authorList>
            <person name="Tang H."/>
            <person name="Krishnakumar V."/>
            <person name="Bidwell S."/>
            <person name="Rosen B."/>
            <person name="Chan A."/>
            <person name="Zhou S."/>
            <person name="Gentzbittel L."/>
            <person name="Childs K.L."/>
            <person name="Yandell M."/>
            <person name="Gundlach H."/>
            <person name="Mayer K.F."/>
            <person name="Schwartz D.C."/>
            <person name="Town C.D."/>
        </authorList>
    </citation>
    <scope>GENOME REANNOTATION</scope>
    <source>
        <strain evidence="4 5">cv. Jemalong A17</strain>
    </source>
</reference>
<dbReference type="EnsemblPlants" id="AES99860">
    <property type="protein sequence ID" value="AES99860"/>
    <property type="gene ID" value="MTR_5g085530"/>
</dbReference>
<dbReference type="HOGENOM" id="CLU_2593422_0_0_1"/>
<organism evidence="3 5">
    <name type="scientific">Medicago truncatula</name>
    <name type="common">Barrel medic</name>
    <name type="synonym">Medicago tribuloides</name>
    <dbReference type="NCBI Taxonomy" id="3880"/>
    <lineage>
        <taxon>Eukaryota</taxon>
        <taxon>Viridiplantae</taxon>
        <taxon>Streptophyta</taxon>
        <taxon>Embryophyta</taxon>
        <taxon>Tracheophyta</taxon>
        <taxon>Spermatophyta</taxon>
        <taxon>Magnoliopsida</taxon>
        <taxon>eudicotyledons</taxon>
        <taxon>Gunneridae</taxon>
        <taxon>Pentapetalae</taxon>
        <taxon>rosids</taxon>
        <taxon>fabids</taxon>
        <taxon>Fabales</taxon>
        <taxon>Fabaceae</taxon>
        <taxon>Papilionoideae</taxon>
        <taxon>50 kb inversion clade</taxon>
        <taxon>NPAAA clade</taxon>
        <taxon>Hologalegina</taxon>
        <taxon>IRL clade</taxon>
        <taxon>Trifolieae</taxon>
        <taxon>Medicago</taxon>
    </lineage>
</organism>
<dbReference type="PaxDb" id="3880-AES99860"/>
<reference evidence="3 5" key="1">
    <citation type="journal article" date="2011" name="Nature">
        <title>The Medicago genome provides insight into the evolution of rhizobial symbioses.</title>
        <authorList>
            <person name="Young N.D."/>
            <person name="Debelle F."/>
            <person name="Oldroyd G.E."/>
            <person name="Geurts R."/>
            <person name="Cannon S.B."/>
            <person name="Udvardi M.K."/>
            <person name="Benedito V.A."/>
            <person name="Mayer K.F."/>
            <person name="Gouzy J."/>
            <person name="Schoof H."/>
            <person name="Van de Peer Y."/>
            <person name="Proost S."/>
            <person name="Cook D.R."/>
            <person name="Meyers B.C."/>
            <person name="Spannagl M."/>
            <person name="Cheung F."/>
            <person name="De Mita S."/>
            <person name="Krishnakumar V."/>
            <person name="Gundlach H."/>
            <person name="Zhou S."/>
            <person name="Mudge J."/>
            <person name="Bharti A.K."/>
            <person name="Murray J.D."/>
            <person name="Naoumkina M.A."/>
            <person name="Rosen B."/>
            <person name="Silverstein K.A."/>
            <person name="Tang H."/>
            <person name="Rombauts S."/>
            <person name="Zhao P.X."/>
            <person name="Zhou P."/>
            <person name="Barbe V."/>
            <person name="Bardou P."/>
            <person name="Bechner M."/>
            <person name="Bellec A."/>
            <person name="Berger A."/>
            <person name="Berges H."/>
            <person name="Bidwell S."/>
            <person name="Bisseling T."/>
            <person name="Choisne N."/>
            <person name="Couloux A."/>
            <person name="Denny R."/>
            <person name="Deshpande S."/>
            <person name="Dai X."/>
            <person name="Doyle J.J."/>
            <person name="Dudez A.M."/>
            <person name="Farmer A.D."/>
            <person name="Fouteau S."/>
            <person name="Franken C."/>
            <person name="Gibelin C."/>
            <person name="Gish J."/>
            <person name="Goldstein S."/>
            <person name="Gonzalez A.J."/>
            <person name="Green P.J."/>
            <person name="Hallab A."/>
            <person name="Hartog M."/>
            <person name="Hua A."/>
            <person name="Humphray S.J."/>
            <person name="Jeong D.H."/>
            <person name="Jing Y."/>
            <person name="Jocker A."/>
            <person name="Kenton S.M."/>
            <person name="Kim D.J."/>
            <person name="Klee K."/>
            <person name="Lai H."/>
            <person name="Lang C."/>
            <person name="Lin S."/>
            <person name="Macmil S.L."/>
            <person name="Magdelenat G."/>
            <person name="Matthews L."/>
            <person name="McCorrison J."/>
            <person name="Monaghan E.L."/>
            <person name="Mun J.H."/>
            <person name="Najar F.Z."/>
            <person name="Nicholson C."/>
            <person name="Noirot C."/>
            <person name="O'Bleness M."/>
            <person name="Paule C.R."/>
            <person name="Poulain J."/>
            <person name="Prion F."/>
            <person name="Qin B."/>
            <person name="Qu C."/>
            <person name="Retzel E.F."/>
            <person name="Riddle C."/>
            <person name="Sallet E."/>
            <person name="Samain S."/>
            <person name="Samson N."/>
            <person name="Sanders I."/>
            <person name="Saurat O."/>
            <person name="Scarpelli C."/>
            <person name="Schiex T."/>
            <person name="Segurens B."/>
            <person name="Severin A.J."/>
            <person name="Sherrier D.J."/>
            <person name="Shi R."/>
            <person name="Sims S."/>
            <person name="Singer S.R."/>
            <person name="Sinharoy S."/>
            <person name="Sterck L."/>
            <person name="Viollet A."/>
            <person name="Wang B.B."/>
            <person name="Wang K."/>
            <person name="Wang M."/>
            <person name="Wang X."/>
            <person name="Warfsmann J."/>
            <person name="Weissenbach J."/>
            <person name="White D.D."/>
            <person name="White J.D."/>
            <person name="Wiley G.B."/>
            <person name="Wincker P."/>
            <person name="Xing Y."/>
            <person name="Yang L."/>
            <person name="Yao Z."/>
            <person name="Ying F."/>
            <person name="Zhai J."/>
            <person name="Zhou L."/>
            <person name="Zuber A."/>
            <person name="Denarie J."/>
            <person name="Dixon R.A."/>
            <person name="May G.D."/>
            <person name="Schwartz D.C."/>
            <person name="Rogers J."/>
            <person name="Quetier F."/>
            <person name="Town C.D."/>
            <person name="Roe B.A."/>
        </authorList>
    </citation>
    <scope>NUCLEOTIDE SEQUENCE [LARGE SCALE GENOMIC DNA]</scope>
    <source>
        <strain evidence="3">A17</strain>
        <strain evidence="4 5">cv. Jemalong A17</strain>
    </source>
</reference>
<name>G7KHB7_MEDTR</name>
<dbReference type="AlphaFoldDB" id="G7KHB7"/>
<reference evidence="4" key="3">
    <citation type="submission" date="2015-04" db="UniProtKB">
        <authorList>
            <consortium name="EnsemblPlants"/>
        </authorList>
    </citation>
    <scope>IDENTIFICATION</scope>
    <source>
        <strain evidence="4">cv. Jemalong A17</strain>
    </source>
</reference>
<evidence type="ECO:0000313" key="4">
    <source>
        <dbReference type="EnsemblPlants" id="AES99860"/>
    </source>
</evidence>
<dbReference type="InterPro" id="IPR002110">
    <property type="entry name" value="Ankyrin_rpt"/>
</dbReference>
<feature type="repeat" description="ANK" evidence="2">
    <location>
        <begin position="25"/>
        <end position="46"/>
    </location>
</feature>
<comment type="subcellular location">
    <subcellularLocation>
        <location evidence="1">Cell membrane</location>
        <topology evidence="1">Peripheral membrane protein</topology>
        <orientation evidence="1">Cytoplasmic side</orientation>
    </subcellularLocation>
</comment>
<dbReference type="PROSITE" id="PS50088">
    <property type="entry name" value="ANK_REPEAT"/>
    <property type="match status" value="1"/>
</dbReference>
<proteinExistence type="predicted"/>
<accession>G7KHB7</accession>
<evidence type="ECO:0000256" key="2">
    <source>
        <dbReference type="PROSITE-ProRule" id="PRU00023"/>
    </source>
</evidence>
<evidence type="ECO:0000256" key="1">
    <source>
        <dbReference type="ARBA" id="ARBA00004413"/>
    </source>
</evidence>
<dbReference type="Pfam" id="PF13637">
    <property type="entry name" value="Ank_4"/>
    <property type="match status" value="1"/>
</dbReference>
<evidence type="ECO:0000313" key="5">
    <source>
        <dbReference type="Proteomes" id="UP000002051"/>
    </source>
</evidence>
<sequence>MKQNQEMLSTILENKRTWIHLRDKHGRLPLHYAVSIGYLEGVELLLGICKCCTIQSDDIYGSFPIHLASSGGHHYNILAL</sequence>
<dbReference type="Gene3D" id="1.25.40.20">
    <property type="entry name" value="Ankyrin repeat-containing domain"/>
    <property type="match status" value="1"/>
</dbReference>
<dbReference type="SUPFAM" id="SSF48403">
    <property type="entry name" value="Ankyrin repeat"/>
    <property type="match status" value="1"/>
</dbReference>
<gene>
    <name evidence="3" type="ordered locus">MTR_5g085530</name>
</gene>
<dbReference type="EMBL" id="CM001221">
    <property type="protein sequence ID" value="AES99860.1"/>
    <property type="molecule type" value="Genomic_DNA"/>
</dbReference>
<dbReference type="PROSITE" id="PS50297">
    <property type="entry name" value="ANK_REP_REGION"/>
    <property type="match status" value="1"/>
</dbReference>
<dbReference type="GO" id="GO:0005886">
    <property type="term" value="C:plasma membrane"/>
    <property type="evidence" value="ECO:0007669"/>
    <property type="project" value="UniProtKB-SubCell"/>
</dbReference>
<dbReference type="InterPro" id="IPR036770">
    <property type="entry name" value="Ankyrin_rpt-contain_sf"/>
</dbReference>
<protein>
    <submittedName>
        <fullName evidence="3">Ankyrin repeat protein</fullName>
    </submittedName>
</protein>
<keyword evidence="2" id="KW-0040">ANK repeat</keyword>
<keyword evidence="5" id="KW-1185">Reference proteome</keyword>
<evidence type="ECO:0000313" key="3">
    <source>
        <dbReference type="EMBL" id="AES99860.1"/>
    </source>
</evidence>